<reference evidence="1 2" key="1">
    <citation type="submission" date="2017-11" db="EMBL/GenBank/DDBJ databases">
        <title>Genomic Encyclopedia of Archaeal and Bacterial Type Strains, Phase II (KMG-II): From Individual Species to Whole Genera.</title>
        <authorList>
            <person name="Goeker M."/>
        </authorList>
    </citation>
    <scope>NUCLEOTIDE SEQUENCE [LARGE SCALE GENOMIC DNA]</scope>
    <source>
        <strain evidence="1 2">DSM 28175</strain>
    </source>
</reference>
<dbReference type="RefSeq" id="WP_100341791.1">
    <property type="nucleotide sequence ID" value="NZ_PGFJ01000002.1"/>
</dbReference>
<evidence type="ECO:0000313" key="1">
    <source>
        <dbReference type="EMBL" id="PJJ79454.1"/>
    </source>
</evidence>
<name>A0A2H9VMB0_9SPHI</name>
<keyword evidence="2" id="KW-1185">Reference proteome</keyword>
<dbReference type="Gene3D" id="3.90.550.10">
    <property type="entry name" value="Spore Coat Polysaccharide Biosynthesis Protein SpsA, Chain A"/>
    <property type="match status" value="1"/>
</dbReference>
<organism evidence="1 2">
    <name type="scientific">Mucilaginibacter auburnensis</name>
    <dbReference type="NCBI Taxonomy" id="1457233"/>
    <lineage>
        <taxon>Bacteria</taxon>
        <taxon>Pseudomonadati</taxon>
        <taxon>Bacteroidota</taxon>
        <taxon>Sphingobacteriia</taxon>
        <taxon>Sphingobacteriales</taxon>
        <taxon>Sphingobacteriaceae</taxon>
        <taxon>Mucilaginibacter</taxon>
    </lineage>
</organism>
<sequence>MNNRNVVTLATGKPVYLDYAVNLAFSFLHWHPQSDIKFYLVTDIPELVPQALASKISVIKINKGELGTGFSPKLQLDKFAPPGQTLFIDSDCLIFGSIEGLFKKFSGNAVSVVGGYISAGEWFGDITAILKKYDLKQMPKFNGGIYYIENGDDAKKVYETARSLEKQYDEIGFVRLRNSPNDEVLMALAMELHGQKPLTDDGTIMSDPQACQGGYTIDVLNGKCTLINPPAPHPLHQAWYPFEKVSPLVIHFLGYYTQHYPYRLEVFKLRKNAEGKLNALNRLTAKFTIAYPEIIKTRFKGLFRPLYRLLFGVRKPTTSPRV</sequence>
<accession>A0A2H9VMB0</accession>
<evidence type="ECO:0008006" key="3">
    <source>
        <dbReference type="Google" id="ProtNLM"/>
    </source>
</evidence>
<dbReference type="EMBL" id="PGFJ01000002">
    <property type="protein sequence ID" value="PJJ79454.1"/>
    <property type="molecule type" value="Genomic_DNA"/>
</dbReference>
<dbReference type="InterPro" id="IPR029044">
    <property type="entry name" value="Nucleotide-diphossugar_trans"/>
</dbReference>
<dbReference type="OrthoDB" id="786757at2"/>
<dbReference type="Proteomes" id="UP000242687">
    <property type="component" value="Unassembled WGS sequence"/>
</dbReference>
<proteinExistence type="predicted"/>
<comment type="caution">
    <text evidence="1">The sequence shown here is derived from an EMBL/GenBank/DDBJ whole genome shotgun (WGS) entry which is preliminary data.</text>
</comment>
<gene>
    <name evidence="1" type="ORF">CLV57_2588</name>
</gene>
<dbReference type="SUPFAM" id="SSF53448">
    <property type="entry name" value="Nucleotide-diphospho-sugar transferases"/>
    <property type="match status" value="1"/>
</dbReference>
<protein>
    <recommendedName>
        <fullName evidence="3">Glycosyl transferase family 8</fullName>
    </recommendedName>
</protein>
<dbReference type="AlphaFoldDB" id="A0A2H9VMB0"/>
<evidence type="ECO:0000313" key="2">
    <source>
        <dbReference type="Proteomes" id="UP000242687"/>
    </source>
</evidence>